<dbReference type="OrthoDB" id="3516536at2"/>
<dbReference type="Gene3D" id="2.40.50.100">
    <property type="match status" value="1"/>
</dbReference>
<dbReference type="Proteomes" id="UP000035721">
    <property type="component" value="Unassembled WGS sequence"/>
</dbReference>
<comment type="caution">
    <text evidence="7">The sequence shown here is derived from an EMBL/GenBank/DDBJ whole genome shotgun (WGS) entry which is preliminary data.</text>
</comment>
<evidence type="ECO:0000256" key="6">
    <source>
        <dbReference type="SAM" id="Phobius"/>
    </source>
</evidence>
<feature type="transmembrane region" description="Helical" evidence="6">
    <location>
        <begin position="29"/>
        <end position="50"/>
    </location>
</feature>
<dbReference type="STRING" id="1194083.BN12_290004"/>
<comment type="subcellular location">
    <subcellularLocation>
        <location evidence="1">Membrane</location>
        <topology evidence="1">Single-pass membrane protein</topology>
    </subcellularLocation>
</comment>
<comment type="similarity">
    <text evidence="2">Belongs to the membrane fusion protein (MFP) (TC 8.A.1) family.</text>
</comment>
<evidence type="ECO:0000313" key="8">
    <source>
        <dbReference type="Proteomes" id="UP000035721"/>
    </source>
</evidence>
<evidence type="ECO:0000313" key="7">
    <source>
        <dbReference type="EMBL" id="CCH78429.1"/>
    </source>
</evidence>
<evidence type="ECO:0000256" key="4">
    <source>
        <dbReference type="ARBA" id="ARBA00022989"/>
    </source>
</evidence>
<keyword evidence="8" id="KW-1185">Reference proteome</keyword>
<proteinExistence type="inferred from homology"/>
<evidence type="ECO:0000256" key="1">
    <source>
        <dbReference type="ARBA" id="ARBA00004167"/>
    </source>
</evidence>
<evidence type="ECO:0000256" key="5">
    <source>
        <dbReference type="ARBA" id="ARBA00023136"/>
    </source>
</evidence>
<dbReference type="InterPro" id="IPR011053">
    <property type="entry name" value="Single_hybrid_motif"/>
</dbReference>
<keyword evidence="3 6" id="KW-0812">Transmembrane</keyword>
<keyword evidence="5 6" id="KW-0472">Membrane</keyword>
<dbReference type="GO" id="GO:0016020">
    <property type="term" value="C:membrane"/>
    <property type="evidence" value="ECO:0007669"/>
    <property type="project" value="UniProtKB-SubCell"/>
</dbReference>
<dbReference type="SUPFAM" id="SSF51230">
    <property type="entry name" value="Single hybrid motif"/>
    <property type="match status" value="1"/>
</dbReference>
<accession>A0A077M2G0</accession>
<evidence type="ECO:0000256" key="2">
    <source>
        <dbReference type="ARBA" id="ARBA00009477"/>
    </source>
</evidence>
<dbReference type="AlphaFoldDB" id="A0A077M2G0"/>
<dbReference type="EMBL" id="CAJB01000212">
    <property type="protein sequence ID" value="CCH78429.1"/>
    <property type="molecule type" value="Genomic_DNA"/>
</dbReference>
<sequence length="277" mass="28727">MSQIFRASATERLDAPEQLDRLLRTTKPGGWVAIGAVLALVTALASWSVIARIPDQITGRAAVVAPDSITPLYATQTGYVTEIVSGAGHAVDTGDAVVDVSSDGPAGHVTSSVTAFEAGQVSEIMVRRGERVSAGQQVAVLTDLVRGQDQRAYMFVGPDQAARLRVGMTTQVSIDGADQEVYGTVPGRVAAISSLPLNPQAVQATLQSVVLASTLPAAAGGTPYLVTIELSRADTPSGLRWALGSGPGRPVLDGSLASVRVTLGDKAPIDYLVRTDR</sequence>
<organism evidence="7 8">
    <name type="scientific">Nostocoides japonicum T1-X7</name>
    <dbReference type="NCBI Taxonomy" id="1194083"/>
    <lineage>
        <taxon>Bacteria</taxon>
        <taxon>Bacillati</taxon>
        <taxon>Actinomycetota</taxon>
        <taxon>Actinomycetes</taxon>
        <taxon>Micrococcales</taxon>
        <taxon>Intrasporangiaceae</taxon>
        <taxon>Nostocoides</taxon>
    </lineage>
</organism>
<dbReference type="RefSeq" id="WP_048550758.1">
    <property type="nucleotide sequence ID" value="NZ_HF570958.1"/>
</dbReference>
<dbReference type="PANTHER" id="PTHR30386">
    <property type="entry name" value="MEMBRANE FUSION SUBUNIT OF EMRAB-TOLC MULTIDRUG EFFLUX PUMP"/>
    <property type="match status" value="1"/>
</dbReference>
<name>A0A077M2G0_9MICO</name>
<gene>
    <name evidence="7" type="ORF">BN12_290004</name>
</gene>
<protein>
    <recommendedName>
        <fullName evidence="9">HlyD family efflux transporter periplasmic adaptor subunit</fullName>
    </recommendedName>
</protein>
<evidence type="ECO:0000256" key="3">
    <source>
        <dbReference type="ARBA" id="ARBA00022692"/>
    </source>
</evidence>
<dbReference type="PANTHER" id="PTHR30386:SF26">
    <property type="entry name" value="TRANSPORT PROTEIN COMB"/>
    <property type="match status" value="1"/>
</dbReference>
<reference evidence="7 8" key="1">
    <citation type="journal article" date="2013" name="ISME J.">
        <title>A metabolic model for members of the genus Tetrasphaera involved in enhanced biological phosphorus removal.</title>
        <authorList>
            <person name="Kristiansen R."/>
            <person name="Nguyen H.T.T."/>
            <person name="Saunders A.M."/>
            <person name="Nielsen J.L."/>
            <person name="Wimmer R."/>
            <person name="Le V.Q."/>
            <person name="McIlroy S.J."/>
            <person name="Petrovski S."/>
            <person name="Seviour R.J."/>
            <person name="Calteau A."/>
            <person name="Nielsen K.L."/>
            <person name="Nielsen P.H."/>
        </authorList>
    </citation>
    <scope>NUCLEOTIDE SEQUENCE [LARGE SCALE GENOMIC DNA]</scope>
    <source>
        <strain evidence="7 8">T1-X7</strain>
    </source>
</reference>
<evidence type="ECO:0008006" key="9">
    <source>
        <dbReference type="Google" id="ProtNLM"/>
    </source>
</evidence>
<dbReference type="InterPro" id="IPR050739">
    <property type="entry name" value="MFP"/>
</dbReference>
<keyword evidence="4 6" id="KW-1133">Transmembrane helix</keyword>